<sequence>MIHLSQLTIVPANWAFPERHCIGYFLWPMVEQNPNLWFQQDGATAHSARTIRQLKQNIQDEILSLQQETYGVMENMLKRANLCIEKNGGHLSDVIFHI</sequence>
<gene>
    <name evidence="1" type="ORF">TNIN_423411</name>
</gene>
<comment type="caution">
    <text evidence="1">The sequence shown here is derived from an EMBL/GenBank/DDBJ whole genome shotgun (WGS) entry which is preliminary data.</text>
</comment>
<dbReference type="OrthoDB" id="8194107at2759"/>
<reference evidence="1" key="1">
    <citation type="submission" date="2020-08" db="EMBL/GenBank/DDBJ databases">
        <title>Multicomponent nature underlies the extraordinary mechanical properties of spider dragline silk.</title>
        <authorList>
            <person name="Kono N."/>
            <person name="Nakamura H."/>
            <person name="Mori M."/>
            <person name="Yoshida Y."/>
            <person name="Ohtoshi R."/>
            <person name="Malay A.D."/>
            <person name="Moran D.A.P."/>
            <person name="Tomita M."/>
            <person name="Numata K."/>
            <person name="Arakawa K."/>
        </authorList>
    </citation>
    <scope>NUCLEOTIDE SEQUENCE</scope>
</reference>
<evidence type="ECO:0000313" key="2">
    <source>
        <dbReference type="Proteomes" id="UP000886998"/>
    </source>
</evidence>
<proteinExistence type="predicted"/>
<protein>
    <submittedName>
        <fullName evidence="1">Uncharacterized protein</fullName>
    </submittedName>
</protein>
<dbReference type="Proteomes" id="UP000886998">
    <property type="component" value="Unassembled WGS sequence"/>
</dbReference>
<keyword evidence="2" id="KW-1185">Reference proteome</keyword>
<evidence type="ECO:0000313" key="1">
    <source>
        <dbReference type="EMBL" id="GFY40088.1"/>
    </source>
</evidence>
<dbReference type="EMBL" id="BMAV01001669">
    <property type="protein sequence ID" value="GFY40088.1"/>
    <property type="molecule type" value="Genomic_DNA"/>
</dbReference>
<accession>A0A8X6WRN9</accession>
<dbReference type="AlphaFoldDB" id="A0A8X6WRN9"/>
<organism evidence="1 2">
    <name type="scientific">Trichonephila inaurata madagascariensis</name>
    <dbReference type="NCBI Taxonomy" id="2747483"/>
    <lineage>
        <taxon>Eukaryota</taxon>
        <taxon>Metazoa</taxon>
        <taxon>Ecdysozoa</taxon>
        <taxon>Arthropoda</taxon>
        <taxon>Chelicerata</taxon>
        <taxon>Arachnida</taxon>
        <taxon>Araneae</taxon>
        <taxon>Araneomorphae</taxon>
        <taxon>Entelegynae</taxon>
        <taxon>Araneoidea</taxon>
        <taxon>Nephilidae</taxon>
        <taxon>Trichonephila</taxon>
        <taxon>Trichonephila inaurata</taxon>
    </lineage>
</organism>
<name>A0A8X6WRN9_9ARAC</name>